<feature type="region of interest" description="Disordered" evidence="1">
    <location>
        <begin position="46"/>
        <end position="77"/>
    </location>
</feature>
<organism evidence="3">
    <name type="scientific">Craspedostauros australis</name>
    <dbReference type="NCBI Taxonomy" id="1486917"/>
    <lineage>
        <taxon>Eukaryota</taxon>
        <taxon>Sar</taxon>
        <taxon>Stramenopiles</taxon>
        <taxon>Ochrophyta</taxon>
        <taxon>Bacillariophyta</taxon>
        <taxon>Bacillariophyceae</taxon>
        <taxon>Bacillariophycidae</taxon>
        <taxon>Naviculales</taxon>
        <taxon>Naviculaceae</taxon>
        <taxon>Craspedostauros</taxon>
    </lineage>
</organism>
<dbReference type="Pfam" id="PF16029">
    <property type="entry name" value="DUF4787"/>
    <property type="match status" value="1"/>
</dbReference>
<name>A0A7R9WT77_9STRA</name>
<feature type="signal peptide" evidence="2">
    <location>
        <begin position="1"/>
        <end position="38"/>
    </location>
</feature>
<evidence type="ECO:0000256" key="2">
    <source>
        <dbReference type="SAM" id="SignalP"/>
    </source>
</evidence>
<dbReference type="AlphaFoldDB" id="A0A7R9WT77"/>
<dbReference type="EMBL" id="HBEF01010662">
    <property type="protein sequence ID" value="CAD8334612.1"/>
    <property type="molecule type" value="Transcribed_RNA"/>
</dbReference>
<evidence type="ECO:0000256" key="1">
    <source>
        <dbReference type="SAM" id="MobiDB-lite"/>
    </source>
</evidence>
<accession>A0A7R9WT77</accession>
<sequence length="186" mass="21361">MIKGNRNGPPSTNKYLLVFVKNLFVLVILLLLPKFVVAEQNQQQQQQKKQQGQRKEQRRRNLYGKGHNKPPKGKEEHIRRLQQECERMTCSGQIAEEAMNCIHQCVSSACFDVVYDAPSSSLHEPDSAAHGNNSAGRDQPQRTRVVPLEPGEIDTGRSEVFEQCVWEEYRAQRRINRQQRQNGAHS</sequence>
<protein>
    <submittedName>
        <fullName evidence="3">Uncharacterized protein</fullName>
    </submittedName>
</protein>
<keyword evidence="2" id="KW-0732">Signal</keyword>
<dbReference type="InterPro" id="IPR031985">
    <property type="entry name" value="DUF4787"/>
</dbReference>
<proteinExistence type="predicted"/>
<evidence type="ECO:0000313" key="3">
    <source>
        <dbReference type="EMBL" id="CAD8334612.1"/>
    </source>
</evidence>
<feature type="compositionally biased region" description="Basic residues" evidence="1">
    <location>
        <begin position="56"/>
        <end position="71"/>
    </location>
</feature>
<gene>
    <name evidence="3" type="ORF">CAUS1442_LOCUS6717</name>
</gene>
<feature type="region of interest" description="Disordered" evidence="1">
    <location>
        <begin position="121"/>
        <end position="153"/>
    </location>
</feature>
<reference evidence="3" key="1">
    <citation type="submission" date="2021-01" db="EMBL/GenBank/DDBJ databases">
        <authorList>
            <person name="Corre E."/>
            <person name="Pelletier E."/>
            <person name="Niang G."/>
            <person name="Scheremetjew M."/>
            <person name="Finn R."/>
            <person name="Kale V."/>
            <person name="Holt S."/>
            <person name="Cochrane G."/>
            <person name="Meng A."/>
            <person name="Brown T."/>
            <person name="Cohen L."/>
        </authorList>
    </citation>
    <scope>NUCLEOTIDE SEQUENCE</scope>
    <source>
        <strain evidence="3">CCMP3328</strain>
    </source>
</reference>
<feature type="chain" id="PRO_5031343329" evidence="2">
    <location>
        <begin position="39"/>
        <end position="186"/>
    </location>
</feature>